<evidence type="ECO:0000313" key="2">
    <source>
        <dbReference type="EMBL" id="SDH47201.1"/>
    </source>
</evidence>
<reference evidence="3" key="1">
    <citation type="submission" date="2016-10" db="EMBL/GenBank/DDBJ databases">
        <authorList>
            <person name="Varghese N."/>
            <person name="Submissions S."/>
        </authorList>
    </citation>
    <scope>NUCLEOTIDE SEQUENCE [LARGE SCALE GENOMIC DNA]</scope>
    <source>
        <strain evidence="3">DSM 23313</strain>
    </source>
</reference>
<dbReference type="InterPro" id="IPR000182">
    <property type="entry name" value="GNAT_dom"/>
</dbReference>
<proteinExistence type="predicted"/>
<dbReference type="SUPFAM" id="SSF55729">
    <property type="entry name" value="Acyl-CoA N-acyltransferases (Nat)"/>
    <property type="match status" value="1"/>
</dbReference>
<dbReference type="AlphaFoldDB" id="A0A1G8CNT3"/>
<organism evidence="2 3">
    <name type="scientific">Myroides phaeus</name>
    <dbReference type="NCBI Taxonomy" id="702745"/>
    <lineage>
        <taxon>Bacteria</taxon>
        <taxon>Pseudomonadati</taxon>
        <taxon>Bacteroidota</taxon>
        <taxon>Flavobacteriia</taxon>
        <taxon>Flavobacteriales</taxon>
        <taxon>Flavobacteriaceae</taxon>
        <taxon>Myroides</taxon>
    </lineage>
</organism>
<gene>
    <name evidence="2" type="ORF">SAMN05421818_104154</name>
</gene>
<sequence>MFTIEALEQIDFNSIQWDRLVHWNGRTDDLPVFIEQLQELNPATSRMALFNLANNVEHQGGVVLVTPAVLIKLFQVLKTGYHNQDLMLRVIMKIAKAVGFQWETFRDGNEFENVPDFFGTLQADSPFLWAEFVDADTDKLYWTTTDMGNMFDLSWYYTKEVLCAYQPVLEQVVANDEIEQGILYDLLTIVKMVKDQERKPFDLNKTWLTDRLELVVINDNHLDDLMANLTPAVAKYLSFDPTGSREFMQEYIRRSRIEVTYGTALVLAILDKQTKEFIGSCALNDINNESVEIGLWLKESAQNKRFGTEVVEAMVNLIKGEVITEEIIYCVERENEVSVSIPLKFGFTHTYDFVLEPTPLKNRMREMAQYVLSLK</sequence>
<evidence type="ECO:0000259" key="1">
    <source>
        <dbReference type="PROSITE" id="PS51186"/>
    </source>
</evidence>
<dbReference type="InterPro" id="IPR051531">
    <property type="entry name" value="N-acetyltransferase"/>
</dbReference>
<dbReference type="STRING" id="702745.SAMN05421818_104154"/>
<keyword evidence="3" id="KW-1185">Reference proteome</keyword>
<name>A0A1G8CNT3_9FLAO</name>
<dbReference type="PANTHER" id="PTHR43792:SF1">
    <property type="entry name" value="N-ACETYLTRANSFERASE DOMAIN-CONTAINING PROTEIN"/>
    <property type="match status" value="1"/>
</dbReference>
<dbReference type="RefSeq" id="WP_090406383.1">
    <property type="nucleotide sequence ID" value="NZ_FNDQ01000004.1"/>
</dbReference>
<dbReference type="EMBL" id="FNDQ01000004">
    <property type="protein sequence ID" value="SDH47201.1"/>
    <property type="molecule type" value="Genomic_DNA"/>
</dbReference>
<dbReference type="PANTHER" id="PTHR43792">
    <property type="entry name" value="GNAT FAMILY, PUTATIVE (AFU_ORTHOLOGUE AFUA_3G00765)-RELATED-RELATED"/>
    <property type="match status" value="1"/>
</dbReference>
<feature type="domain" description="N-acetyltransferase" evidence="1">
    <location>
        <begin position="212"/>
        <end position="369"/>
    </location>
</feature>
<accession>A0A1G8CNT3</accession>
<dbReference type="Gene3D" id="3.40.630.30">
    <property type="match status" value="1"/>
</dbReference>
<protein>
    <submittedName>
        <fullName evidence="2">Protein N-acetyltransferase, RimJ/RimL family</fullName>
    </submittedName>
</protein>
<dbReference type="Pfam" id="PF13302">
    <property type="entry name" value="Acetyltransf_3"/>
    <property type="match status" value="1"/>
</dbReference>
<evidence type="ECO:0000313" key="3">
    <source>
        <dbReference type="Proteomes" id="UP000243588"/>
    </source>
</evidence>
<dbReference type="InterPro" id="IPR016181">
    <property type="entry name" value="Acyl_CoA_acyltransferase"/>
</dbReference>
<dbReference type="GO" id="GO:0016747">
    <property type="term" value="F:acyltransferase activity, transferring groups other than amino-acyl groups"/>
    <property type="evidence" value="ECO:0007669"/>
    <property type="project" value="InterPro"/>
</dbReference>
<keyword evidence="2" id="KW-0808">Transferase</keyword>
<dbReference type="PROSITE" id="PS51186">
    <property type="entry name" value="GNAT"/>
    <property type="match status" value="1"/>
</dbReference>
<dbReference type="Proteomes" id="UP000243588">
    <property type="component" value="Unassembled WGS sequence"/>
</dbReference>